<dbReference type="Gene3D" id="1.10.8.60">
    <property type="match status" value="1"/>
</dbReference>
<feature type="domain" description="AAA+ ATPase" evidence="4">
    <location>
        <begin position="121"/>
        <end position="292"/>
    </location>
</feature>
<evidence type="ECO:0000259" key="4">
    <source>
        <dbReference type="SMART" id="SM00382"/>
    </source>
</evidence>
<dbReference type="PANTHER" id="PTHR48102">
    <property type="entry name" value="ATP-DEPENDENT CLP PROTEASE ATP-BINDING SUBUNIT CLPX-LIKE, MITOCHONDRIAL-RELATED"/>
    <property type="match status" value="1"/>
</dbReference>
<protein>
    <submittedName>
        <fullName evidence="6">AAA family ATPase</fullName>
    </submittedName>
</protein>
<dbReference type="InterPro" id="IPR027417">
    <property type="entry name" value="P-loop_NTPase"/>
</dbReference>
<name>A0A9D6V447_9BACT</name>
<dbReference type="Pfam" id="PF10431">
    <property type="entry name" value="ClpB_D2-small"/>
    <property type="match status" value="1"/>
</dbReference>
<sequence length="594" mass="67872">MKDYDDPKGMNLPDPKEIEKEINEFLANKYGNRIRVMGTQIGPWPGAEESGGGQTIQTEIEKNPIRFDMKPAELHDYLDRFVIRQDMAKEILATKICTHFNRIRYYNDHGEQDDREGIGRIKNNIILIGPTGVGKTYLIKLIARKLGVPFVKGDATKFSETGYVGGDVEDLVRDLVQEADGDIEKAKYGIIYVDEIDKIASSGNIIGLDVSRSGVQRNLLKPMEETEVDLKVTHDPVSLMEAAAHFQKTGKRLKRTINTRDVLFIVSGAFNGLEDIVSKRLSRKGLGFGASLKEKENRSRLLREVKAEDLIEFGFESEFVGRLPVIAVLEELDQDDLYKILKNRYSSVVTAKKQDFKSYGIDIRFTDAALRRLAQMAHQDKTGARALISVVEKVLVGFERRLPSVDVPRFTVTEELVDNPRALLDEILEDDFHPSRNADFDEVDSRERAELLAELEKRHQEFEHHFGRTLAGWALEAVVDAAVAQGLSAETMYRRYLKIEREIQGFEKEFETLYHLRIKFSDEALRELVTLVLNGSEEALIVCRKIFQNYHHGLKLVMERTGEKEFTIPKEAIQNPERFLNEMIQRTYRQSDFA</sequence>
<evidence type="ECO:0000313" key="7">
    <source>
        <dbReference type="Proteomes" id="UP000807825"/>
    </source>
</evidence>
<dbReference type="EMBL" id="JACRDE010000516">
    <property type="protein sequence ID" value="MBI5251735.1"/>
    <property type="molecule type" value="Genomic_DNA"/>
</dbReference>
<dbReference type="SUPFAM" id="SSF52540">
    <property type="entry name" value="P-loop containing nucleoside triphosphate hydrolases"/>
    <property type="match status" value="1"/>
</dbReference>
<dbReference type="InterPro" id="IPR019489">
    <property type="entry name" value="Clp_ATPase_C"/>
</dbReference>
<accession>A0A9D6V447</accession>
<dbReference type="Proteomes" id="UP000807825">
    <property type="component" value="Unassembled WGS sequence"/>
</dbReference>
<evidence type="ECO:0000259" key="5">
    <source>
        <dbReference type="SMART" id="SM01086"/>
    </source>
</evidence>
<organism evidence="6 7">
    <name type="scientific">Desulfomonile tiedjei</name>
    <dbReference type="NCBI Taxonomy" id="2358"/>
    <lineage>
        <taxon>Bacteria</taxon>
        <taxon>Pseudomonadati</taxon>
        <taxon>Thermodesulfobacteriota</taxon>
        <taxon>Desulfomonilia</taxon>
        <taxon>Desulfomonilales</taxon>
        <taxon>Desulfomonilaceae</taxon>
        <taxon>Desulfomonile</taxon>
    </lineage>
</organism>
<feature type="domain" description="Clp ATPase C-terminal" evidence="5">
    <location>
        <begin position="332"/>
        <end position="418"/>
    </location>
</feature>
<evidence type="ECO:0000256" key="1">
    <source>
        <dbReference type="ARBA" id="ARBA00022741"/>
    </source>
</evidence>
<evidence type="ECO:0000256" key="2">
    <source>
        <dbReference type="ARBA" id="ARBA00022840"/>
    </source>
</evidence>
<gene>
    <name evidence="6" type="ORF">HY912_19760</name>
</gene>
<dbReference type="GO" id="GO:0051603">
    <property type="term" value="P:proteolysis involved in protein catabolic process"/>
    <property type="evidence" value="ECO:0007669"/>
    <property type="project" value="TreeGrafter"/>
</dbReference>
<evidence type="ECO:0000313" key="6">
    <source>
        <dbReference type="EMBL" id="MBI5251735.1"/>
    </source>
</evidence>
<evidence type="ECO:0000256" key="3">
    <source>
        <dbReference type="ARBA" id="ARBA00023186"/>
    </source>
</evidence>
<dbReference type="PANTHER" id="PTHR48102:SF7">
    <property type="entry name" value="ATP-DEPENDENT CLP PROTEASE ATP-BINDING SUBUNIT CLPX-LIKE, MITOCHONDRIAL"/>
    <property type="match status" value="1"/>
</dbReference>
<dbReference type="GO" id="GO:0016887">
    <property type="term" value="F:ATP hydrolysis activity"/>
    <property type="evidence" value="ECO:0007669"/>
    <property type="project" value="InterPro"/>
</dbReference>
<dbReference type="SMART" id="SM00382">
    <property type="entry name" value="AAA"/>
    <property type="match status" value="1"/>
</dbReference>
<dbReference type="InterPro" id="IPR003959">
    <property type="entry name" value="ATPase_AAA_core"/>
</dbReference>
<dbReference type="SMART" id="SM01086">
    <property type="entry name" value="ClpB_D2-small"/>
    <property type="match status" value="1"/>
</dbReference>
<proteinExistence type="predicted"/>
<reference evidence="6" key="1">
    <citation type="submission" date="2020-07" db="EMBL/GenBank/DDBJ databases">
        <title>Huge and variable diversity of episymbiotic CPR bacteria and DPANN archaea in groundwater ecosystems.</title>
        <authorList>
            <person name="He C.Y."/>
            <person name="Keren R."/>
            <person name="Whittaker M."/>
            <person name="Farag I.F."/>
            <person name="Doudna J."/>
            <person name="Cate J.H.D."/>
            <person name="Banfield J.F."/>
        </authorList>
    </citation>
    <scope>NUCLEOTIDE SEQUENCE</scope>
    <source>
        <strain evidence="6">NC_groundwater_1664_Pr3_B-0.1um_52_9</strain>
    </source>
</reference>
<keyword evidence="3" id="KW-0143">Chaperone</keyword>
<keyword evidence="1" id="KW-0547">Nucleotide-binding</keyword>
<dbReference type="InterPro" id="IPR050052">
    <property type="entry name" value="ATP-dep_Clp_protease_ClpX"/>
</dbReference>
<dbReference type="GO" id="GO:0005524">
    <property type="term" value="F:ATP binding"/>
    <property type="evidence" value="ECO:0007669"/>
    <property type="project" value="UniProtKB-KW"/>
</dbReference>
<dbReference type="InterPro" id="IPR003593">
    <property type="entry name" value="AAA+_ATPase"/>
</dbReference>
<comment type="caution">
    <text evidence="6">The sequence shown here is derived from an EMBL/GenBank/DDBJ whole genome shotgun (WGS) entry which is preliminary data.</text>
</comment>
<dbReference type="AlphaFoldDB" id="A0A9D6V447"/>
<dbReference type="Gene3D" id="3.40.50.300">
    <property type="entry name" value="P-loop containing nucleotide triphosphate hydrolases"/>
    <property type="match status" value="1"/>
</dbReference>
<dbReference type="Pfam" id="PF07724">
    <property type="entry name" value="AAA_2"/>
    <property type="match status" value="1"/>
</dbReference>
<keyword evidence="2" id="KW-0067">ATP-binding</keyword>